<protein>
    <submittedName>
        <fullName evidence="3">M20/M25/M40 family metallo-hydrolase</fullName>
    </submittedName>
</protein>
<dbReference type="InterPro" id="IPR007484">
    <property type="entry name" value="Peptidase_M28"/>
</dbReference>
<dbReference type="Proteomes" id="UP001500791">
    <property type="component" value="Unassembled WGS sequence"/>
</dbReference>
<evidence type="ECO:0000313" key="3">
    <source>
        <dbReference type="EMBL" id="GAA0395927.1"/>
    </source>
</evidence>
<reference evidence="3 4" key="1">
    <citation type="journal article" date="2019" name="Int. J. Syst. Evol. Microbiol.">
        <title>The Global Catalogue of Microorganisms (GCM) 10K type strain sequencing project: providing services to taxonomists for standard genome sequencing and annotation.</title>
        <authorList>
            <consortium name="The Broad Institute Genomics Platform"/>
            <consortium name="The Broad Institute Genome Sequencing Center for Infectious Disease"/>
            <person name="Wu L."/>
            <person name="Ma J."/>
        </authorList>
    </citation>
    <scope>NUCLEOTIDE SEQUENCE [LARGE SCALE GENOMIC DNA]</scope>
    <source>
        <strain evidence="3 4">JCM 13476</strain>
    </source>
</reference>
<keyword evidence="4" id="KW-1185">Reference proteome</keyword>
<organism evidence="3 4">
    <name type="scientific">Brevundimonas terrae</name>
    <dbReference type="NCBI Taxonomy" id="363631"/>
    <lineage>
        <taxon>Bacteria</taxon>
        <taxon>Pseudomonadati</taxon>
        <taxon>Pseudomonadota</taxon>
        <taxon>Alphaproteobacteria</taxon>
        <taxon>Caulobacterales</taxon>
        <taxon>Caulobacteraceae</taxon>
        <taxon>Brevundimonas</taxon>
    </lineage>
</organism>
<dbReference type="PROSITE" id="PS51257">
    <property type="entry name" value="PROKAR_LIPOPROTEIN"/>
    <property type="match status" value="1"/>
</dbReference>
<dbReference type="PANTHER" id="PTHR12147">
    <property type="entry name" value="METALLOPEPTIDASE M28 FAMILY MEMBER"/>
    <property type="match status" value="1"/>
</dbReference>
<evidence type="ECO:0000259" key="2">
    <source>
        <dbReference type="Pfam" id="PF04389"/>
    </source>
</evidence>
<sequence length="319" mass="34590">MRPLSASLIIAAVLGLAACETTPATSTAAPPVAVETADYSQLMDDLRILSADDMQGRDTGTEGGAKARDYIVGRLEAMGIGPSSMGRLQPWEAQGRSPDGPKTFNGINILGVIPGTRVSDKYIVVTAHYDHVGVREGHVYNGADDNASGVATMLELAKRLKANPPEHNVLIVALDGEERGLLGAKEFVEAPPVPLSSMAMNINFDMTGRADVDGYLWVTGTYQHPYFRTALDPVQPRGSIRLNFGKDTPQDTGSDNWVMASDHGMFHRAGVPFLYFGVNFHEDYHKPSDDFERISPAAFQSATELAIDSFHRLDGWLSR</sequence>
<feature type="domain" description="Peptidase M28" evidence="2">
    <location>
        <begin position="108"/>
        <end position="307"/>
    </location>
</feature>
<evidence type="ECO:0000313" key="4">
    <source>
        <dbReference type="Proteomes" id="UP001500791"/>
    </source>
</evidence>
<dbReference type="SUPFAM" id="SSF53187">
    <property type="entry name" value="Zn-dependent exopeptidases"/>
    <property type="match status" value="1"/>
</dbReference>
<dbReference type="InterPro" id="IPR045175">
    <property type="entry name" value="M28_fam"/>
</dbReference>
<evidence type="ECO:0000256" key="1">
    <source>
        <dbReference type="SAM" id="SignalP"/>
    </source>
</evidence>
<feature type="chain" id="PRO_5047437778" evidence="1">
    <location>
        <begin position="29"/>
        <end position="319"/>
    </location>
</feature>
<feature type="signal peptide" evidence="1">
    <location>
        <begin position="1"/>
        <end position="28"/>
    </location>
</feature>
<proteinExistence type="predicted"/>
<dbReference type="Pfam" id="PF04389">
    <property type="entry name" value="Peptidase_M28"/>
    <property type="match status" value="1"/>
</dbReference>
<gene>
    <name evidence="3" type="ORF">GCM10009093_23130</name>
</gene>
<keyword evidence="1" id="KW-0732">Signal</keyword>
<name>A0ABN0YHP4_9CAUL</name>
<dbReference type="PANTHER" id="PTHR12147:SF26">
    <property type="entry name" value="PEPTIDASE M28 DOMAIN-CONTAINING PROTEIN"/>
    <property type="match status" value="1"/>
</dbReference>
<dbReference type="Gene3D" id="3.40.630.10">
    <property type="entry name" value="Zn peptidases"/>
    <property type="match status" value="1"/>
</dbReference>
<accession>A0ABN0YHP4</accession>
<dbReference type="RefSeq" id="WP_167177993.1">
    <property type="nucleotide sequence ID" value="NZ_BAAAEJ010000008.1"/>
</dbReference>
<comment type="caution">
    <text evidence="3">The sequence shown here is derived from an EMBL/GenBank/DDBJ whole genome shotgun (WGS) entry which is preliminary data.</text>
</comment>
<dbReference type="EMBL" id="BAAAEJ010000008">
    <property type="protein sequence ID" value="GAA0395927.1"/>
    <property type="molecule type" value="Genomic_DNA"/>
</dbReference>